<name>W6JIZ0_9POXV</name>
<sequence length="237" mass="27300">MDALGLSIFNDIYNRFITKVNAMVQHTNINCNINVGSIETTNINNCNILLSNTCISNETSTFTLLLQSIADVIRLLPEERRKIIENALGVTVDDIDLNNDVGFIYSCRNEALLNSNINIESIILRNCSSTTPIDMIFSNTGSVESNCGLRYVNEALINKNKETINYDLKYIFRLGLMEYIIIILLIFFTYIIYLMINFYIYNKSKSLYYSRNTVLNNDDNILTNIYIRHNNGKRNFY</sequence>
<protein>
    <submittedName>
        <fullName evidence="10">S-S bond formation pathway protein</fullName>
    </submittedName>
</protein>
<dbReference type="RefSeq" id="YP_009001691.1">
    <property type="nucleotide sequence ID" value="NC_023426.1"/>
</dbReference>
<keyword evidence="5 9" id="KW-1133">Transmembrane helix</keyword>
<dbReference type="OrthoDB" id="15085at10239"/>
<evidence type="ECO:0000256" key="1">
    <source>
        <dbReference type="ARBA" id="ARBA00004381"/>
    </source>
</evidence>
<evidence type="ECO:0000313" key="10">
    <source>
        <dbReference type="EMBL" id="BAO49578.1"/>
    </source>
</evidence>
<keyword evidence="4" id="KW-0426">Late protein</keyword>
<evidence type="ECO:0000256" key="4">
    <source>
        <dbReference type="ARBA" id="ARBA00022921"/>
    </source>
</evidence>
<dbReference type="GO" id="GO:0019031">
    <property type="term" value="C:viral envelope"/>
    <property type="evidence" value="ECO:0007669"/>
    <property type="project" value="UniProtKB-KW"/>
</dbReference>
<evidence type="ECO:0000256" key="6">
    <source>
        <dbReference type="ARBA" id="ARBA00023136"/>
    </source>
</evidence>
<evidence type="ECO:0000256" key="2">
    <source>
        <dbReference type="ARBA" id="ARBA00022692"/>
    </source>
</evidence>
<evidence type="ECO:0000256" key="3">
    <source>
        <dbReference type="ARBA" id="ARBA00022879"/>
    </source>
</evidence>
<proteinExistence type="predicted"/>
<keyword evidence="7" id="KW-1015">Disulfide bond</keyword>
<keyword evidence="2 9" id="KW-0812">Transmembrane</keyword>
<dbReference type="InterPro" id="IPR003472">
    <property type="entry name" value="Virion_mem_poxvirus_L1"/>
</dbReference>
<accession>W6JIZ0</accession>
<reference evidence="10 11" key="1">
    <citation type="journal article" date="2014" name="Virology">
        <title>The complete genome sequence of the Alphaentomopoxvirus Anomala cuprea entomopoxvirus, including its terminal hairpin loop sequences, suggests a potentially unique mode of apoptosis inhibition and mode of DNA replication.</title>
        <authorList>
            <person name="Mitsuhashi W."/>
            <person name="Miyamoto K."/>
            <person name="Wada S."/>
        </authorList>
    </citation>
    <scope>NUCLEOTIDE SEQUENCE [LARGE SCALE GENOMIC DNA]</scope>
    <source>
        <strain evidence="10">CV6M</strain>
    </source>
</reference>
<comment type="function">
    <text evidence="8">Component of the entry fusion complex (EFC), which consists of 11 proteins. During cell infection, this complex mediates entry of the virion core into the host cytoplasm by a two-step mechanism consisting of lipid mixing of the viral and cellular membranes and subsequent pore formation.</text>
</comment>
<dbReference type="Proteomes" id="UP000174145">
    <property type="component" value="Segment"/>
</dbReference>
<evidence type="ECO:0000256" key="7">
    <source>
        <dbReference type="ARBA" id="ARBA00023157"/>
    </source>
</evidence>
<dbReference type="EMBL" id="AP013055">
    <property type="protein sequence ID" value="BAO49578.1"/>
    <property type="molecule type" value="Genomic_DNA"/>
</dbReference>
<keyword evidence="6 9" id="KW-0472">Membrane</keyword>
<evidence type="ECO:0000256" key="8">
    <source>
        <dbReference type="ARBA" id="ARBA00034668"/>
    </source>
</evidence>
<feature type="transmembrane region" description="Helical" evidence="9">
    <location>
        <begin position="179"/>
        <end position="201"/>
    </location>
</feature>
<keyword evidence="3" id="KW-0946">Virion</keyword>
<dbReference type="GeneID" id="18263647"/>
<dbReference type="GO" id="GO:0055036">
    <property type="term" value="C:virion membrane"/>
    <property type="evidence" value="ECO:0007669"/>
    <property type="project" value="UniProtKB-SubCell"/>
</dbReference>
<evidence type="ECO:0000313" key="11">
    <source>
        <dbReference type="Proteomes" id="UP000174145"/>
    </source>
</evidence>
<organism evidence="10 11">
    <name type="scientific">Alphaentomopoxvirus acuprea</name>
    <dbReference type="NCBI Taxonomy" id="62099"/>
    <lineage>
        <taxon>Viruses</taxon>
        <taxon>Varidnaviria</taxon>
        <taxon>Bamfordvirae</taxon>
        <taxon>Nucleocytoviricota</taxon>
        <taxon>Pokkesviricetes</taxon>
        <taxon>Chitovirales</taxon>
        <taxon>Poxviridae</taxon>
        <taxon>Entomopoxvirinae</taxon>
        <taxon>Alphaentomopoxvirus</taxon>
    </lineage>
</organism>
<dbReference type="Pfam" id="PF02442">
    <property type="entry name" value="L1R_F9L"/>
    <property type="match status" value="1"/>
</dbReference>
<evidence type="ECO:0000256" key="9">
    <source>
        <dbReference type="SAM" id="Phobius"/>
    </source>
</evidence>
<keyword evidence="11" id="KW-1185">Reference proteome</keyword>
<comment type="subcellular location">
    <subcellularLocation>
        <location evidence="1">Virion membrane</location>
        <topology evidence="1">Single-pass membrane protein</topology>
    </subcellularLocation>
</comment>
<dbReference type="KEGG" id="vg:18263647"/>
<evidence type="ECO:0000256" key="5">
    <source>
        <dbReference type="ARBA" id="ARBA00022989"/>
    </source>
</evidence>
<keyword evidence="3" id="KW-0261">Viral envelope protein</keyword>